<dbReference type="Gene3D" id="3.10.105.10">
    <property type="entry name" value="Dipeptide-binding Protein, Domain 3"/>
    <property type="match status" value="1"/>
</dbReference>
<keyword evidence="1" id="KW-0732">Signal</keyword>
<dbReference type="PIRSF" id="PIRSF002741">
    <property type="entry name" value="MppA"/>
    <property type="match status" value="1"/>
</dbReference>
<dbReference type="Pfam" id="PF00496">
    <property type="entry name" value="SBP_bac_5"/>
    <property type="match status" value="1"/>
</dbReference>
<dbReference type="Gene3D" id="3.40.190.10">
    <property type="entry name" value="Periplasmic binding protein-like II"/>
    <property type="match status" value="1"/>
</dbReference>
<name>A0AAU2GZI1_9ACTN</name>
<dbReference type="InterPro" id="IPR039424">
    <property type="entry name" value="SBP_5"/>
</dbReference>
<evidence type="ECO:0000256" key="1">
    <source>
        <dbReference type="SAM" id="SignalP"/>
    </source>
</evidence>
<dbReference type="SUPFAM" id="SSF53850">
    <property type="entry name" value="Periplasmic binding protein-like II"/>
    <property type="match status" value="1"/>
</dbReference>
<sequence length="540" mass="58692">MRGAKSAKWVAGAAVVALAATACGGGDGDSKGKGGSSGGVISMEIGEPQNLLVPSNTYETEGGEVVKAVFTGLTKLNEKNEVVNDLAQSIETKDSKVWTIKLKPGYTFHNGEAVTAKSFVDAWNYGANQDNAQQTNPLFSHIAGFKDLNPGKGKKVATKELSGLKAVDDNTLQVTLETPFSAFTSQLSFSAFMPLPKVFFDNPKAFGEAPIGNGPYKMSGSFKHNDKISVVKYDKYPEASKYEVKGINFKIYSNSDTSYKDLVAGNLDIDDSIPTSGLATYKKDLGERAIDESDSGVGYIGFPLKYNEAFKNKDLRKALSMAIDRKTIAEKIFLGSRMPADDFISPIITGYRPGICGDACKLDAAKAKELYKKSGGLPNDTLEIGYNADGDHKGWIEAVANQIQQNLGIKVTAKPFEQFQTILNDLDAKKYSGGFRMGWNMDYPNAENYLRPIFSKDAIENGSNYAGYTNENFEKLLVQGDQGKTPEEAVKGYQAADDILLDEMPYIPVYFYKLNAGYSSKIKSMKIAGGDVLWDTVKLS</sequence>
<dbReference type="InterPro" id="IPR030678">
    <property type="entry name" value="Peptide/Ni-bd"/>
</dbReference>
<dbReference type="AlphaFoldDB" id="A0AAU2GZI1"/>
<dbReference type="PROSITE" id="PS51257">
    <property type="entry name" value="PROKAR_LIPOPROTEIN"/>
    <property type="match status" value="1"/>
</dbReference>
<dbReference type="EMBL" id="CP108253">
    <property type="protein sequence ID" value="WTU40565.1"/>
    <property type="molecule type" value="Genomic_DNA"/>
</dbReference>
<reference evidence="3" key="1">
    <citation type="submission" date="2022-10" db="EMBL/GenBank/DDBJ databases">
        <title>The complete genomes of actinobacterial strains from the NBC collection.</title>
        <authorList>
            <person name="Joergensen T.S."/>
            <person name="Alvarez Arevalo M."/>
            <person name="Sterndorff E.B."/>
            <person name="Faurdal D."/>
            <person name="Vuksanovic O."/>
            <person name="Mourched A.-S."/>
            <person name="Charusanti P."/>
            <person name="Shaw S."/>
            <person name="Blin K."/>
            <person name="Weber T."/>
        </authorList>
    </citation>
    <scope>NUCLEOTIDE SEQUENCE</scope>
    <source>
        <strain evidence="3">NBC_00060</strain>
    </source>
</reference>
<evidence type="ECO:0000313" key="3">
    <source>
        <dbReference type="EMBL" id="WTU40565.1"/>
    </source>
</evidence>
<organism evidence="3">
    <name type="scientific">Streptomyces sp. NBC_00060</name>
    <dbReference type="NCBI Taxonomy" id="2975636"/>
    <lineage>
        <taxon>Bacteria</taxon>
        <taxon>Bacillati</taxon>
        <taxon>Actinomycetota</taxon>
        <taxon>Actinomycetes</taxon>
        <taxon>Kitasatosporales</taxon>
        <taxon>Streptomycetaceae</taxon>
        <taxon>Streptomyces</taxon>
    </lineage>
</organism>
<dbReference type="GO" id="GO:1904680">
    <property type="term" value="F:peptide transmembrane transporter activity"/>
    <property type="evidence" value="ECO:0007669"/>
    <property type="project" value="TreeGrafter"/>
</dbReference>
<dbReference type="InterPro" id="IPR000914">
    <property type="entry name" value="SBP_5_dom"/>
</dbReference>
<feature type="chain" id="PRO_5043804713" evidence="1">
    <location>
        <begin position="23"/>
        <end position="540"/>
    </location>
</feature>
<accession>A0AAU2GZI1</accession>
<dbReference type="Gene3D" id="3.90.76.10">
    <property type="entry name" value="Dipeptide-binding Protein, Domain 1"/>
    <property type="match status" value="1"/>
</dbReference>
<protein>
    <submittedName>
        <fullName evidence="3">ABC transporter substrate-binding protein</fullName>
    </submittedName>
</protein>
<dbReference type="CDD" id="cd00995">
    <property type="entry name" value="PBP2_NikA_DppA_OppA_like"/>
    <property type="match status" value="1"/>
</dbReference>
<dbReference type="GO" id="GO:0015833">
    <property type="term" value="P:peptide transport"/>
    <property type="evidence" value="ECO:0007669"/>
    <property type="project" value="TreeGrafter"/>
</dbReference>
<dbReference type="GO" id="GO:0042597">
    <property type="term" value="C:periplasmic space"/>
    <property type="evidence" value="ECO:0007669"/>
    <property type="project" value="UniProtKB-ARBA"/>
</dbReference>
<dbReference type="GO" id="GO:0043190">
    <property type="term" value="C:ATP-binding cassette (ABC) transporter complex"/>
    <property type="evidence" value="ECO:0007669"/>
    <property type="project" value="InterPro"/>
</dbReference>
<dbReference type="PANTHER" id="PTHR30290">
    <property type="entry name" value="PERIPLASMIC BINDING COMPONENT OF ABC TRANSPORTER"/>
    <property type="match status" value="1"/>
</dbReference>
<dbReference type="PANTHER" id="PTHR30290:SF83">
    <property type="entry name" value="ABC TRANSPORTER SUBSTRATE-BINDING PROTEIN"/>
    <property type="match status" value="1"/>
</dbReference>
<feature type="signal peptide" evidence="1">
    <location>
        <begin position="1"/>
        <end position="22"/>
    </location>
</feature>
<proteinExistence type="predicted"/>
<feature type="domain" description="Solute-binding protein family 5" evidence="2">
    <location>
        <begin position="81"/>
        <end position="458"/>
    </location>
</feature>
<evidence type="ECO:0000259" key="2">
    <source>
        <dbReference type="Pfam" id="PF00496"/>
    </source>
</evidence>
<gene>
    <name evidence="3" type="ORF">OHV25_13680</name>
</gene>